<protein>
    <submittedName>
        <fullName evidence="1">Uncharacterized protein</fullName>
    </submittedName>
</protein>
<dbReference type="OrthoDB" id="7161738at2"/>
<proteinExistence type="predicted"/>
<name>A0A0F3MN67_9RICK</name>
<sequence>MNYVIKFQAPFERLKTFSDDPDILLRRAIILQAIIDASNISLASEAKKYELEAKAWIFGNSDYFQKICYEALLEPDFIVKIAKEVIKLNKQKCNLKIEI</sequence>
<accession>A0A0F3MN67</accession>
<dbReference type="EMBL" id="LANP01000003">
    <property type="protein sequence ID" value="KJV57175.1"/>
    <property type="molecule type" value="Genomic_DNA"/>
</dbReference>
<dbReference type="PATRIC" id="fig|1359168.3.peg.778"/>
<keyword evidence="2" id="KW-1185">Reference proteome</keyword>
<evidence type="ECO:0000313" key="2">
    <source>
        <dbReference type="Proteomes" id="UP000033616"/>
    </source>
</evidence>
<evidence type="ECO:0000313" key="1">
    <source>
        <dbReference type="EMBL" id="KJV57175.1"/>
    </source>
</evidence>
<reference evidence="1 2" key="1">
    <citation type="submission" date="2015-02" db="EMBL/GenBank/DDBJ databases">
        <title>Genome Sequencing of Rickettsiales.</title>
        <authorList>
            <person name="Daugherty S.C."/>
            <person name="Su Q."/>
            <person name="Abolude K."/>
            <person name="Beier-Sexton M."/>
            <person name="Carlyon J.A."/>
            <person name="Carter R."/>
            <person name="Day N.P."/>
            <person name="Dumler S.J."/>
            <person name="Dyachenko V."/>
            <person name="Godinez A."/>
            <person name="Kurtti T.J."/>
            <person name="Lichay M."/>
            <person name="Mullins K.E."/>
            <person name="Ott S."/>
            <person name="Pappas-Brown V."/>
            <person name="Paris D.H."/>
            <person name="Patel P."/>
            <person name="Richards A.L."/>
            <person name="Sadzewicz L."/>
            <person name="Sears K."/>
            <person name="Seidman D."/>
            <person name="Sengamalay N."/>
            <person name="Stenos J."/>
            <person name="Tallon L.J."/>
            <person name="Vincent G."/>
            <person name="Fraser C.M."/>
            <person name="Munderloh U."/>
            <person name="Dunning-Hotopp J.C."/>
        </authorList>
    </citation>
    <scope>NUCLEOTIDE SEQUENCE [LARGE SCALE GENOMIC DNA]</scope>
    <source>
        <strain evidence="1 2">Fuller</strain>
    </source>
</reference>
<organism evidence="1 2">
    <name type="scientific">Orientia chuto str. Dubai</name>
    <dbReference type="NCBI Taxonomy" id="1359168"/>
    <lineage>
        <taxon>Bacteria</taxon>
        <taxon>Pseudomonadati</taxon>
        <taxon>Pseudomonadota</taxon>
        <taxon>Alphaproteobacteria</taxon>
        <taxon>Rickettsiales</taxon>
        <taxon>Rickettsiaceae</taxon>
        <taxon>Rickettsieae</taxon>
        <taxon>Orientia</taxon>
    </lineage>
</organism>
<dbReference type="AlphaFoldDB" id="A0A0F3MN67"/>
<dbReference type="RefSeq" id="WP_045796981.1">
    <property type="nucleotide sequence ID" value="NZ_LANP01000003.1"/>
</dbReference>
<dbReference type="Proteomes" id="UP000033616">
    <property type="component" value="Unassembled WGS sequence"/>
</dbReference>
<comment type="caution">
    <text evidence="1">The sequence shown here is derived from an EMBL/GenBank/DDBJ whole genome shotgun (WGS) entry which is preliminary data.</text>
</comment>
<gene>
    <name evidence="1" type="ORF">OCHUTO_0191</name>
</gene>